<organism evidence="3 4">
    <name type="scientific">Ophiostoma piceae (strain UAMH 11346)</name>
    <name type="common">Sap stain fungus</name>
    <dbReference type="NCBI Taxonomy" id="1262450"/>
    <lineage>
        <taxon>Eukaryota</taxon>
        <taxon>Fungi</taxon>
        <taxon>Dikarya</taxon>
        <taxon>Ascomycota</taxon>
        <taxon>Pezizomycotina</taxon>
        <taxon>Sordariomycetes</taxon>
        <taxon>Sordariomycetidae</taxon>
        <taxon>Ophiostomatales</taxon>
        <taxon>Ophiostomataceae</taxon>
        <taxon>Ophiostoma</taxon>
    </lineage>
</organism>
<evidence type="ECO:0000313" key="3">
    <source>
        <dbReference type="EMBL" id="EPE08296.1"/>
    </source>
</evidence>
<protein>
    <submittedName>
        <fullName evidence="3">Uncharacterized protein</fullName>
    </submittedName>
</protein>
<feature type="compositionally biased region" description="Basic and acidic residues" evidence="1">
    <location>
        <begin position="274"/>
        <end position="299"/>
    </location>
</feature>
<dbReference type="OrthoDB" id="4847749at2759"/>
<dbReference type="HOGENOM" id="CLU_930967_0_0_1"/>
<feature type="transmembrane region" description="Helical" evidence="2">
    <location>
        <begin position="38"/>
        <end position="59"/>
    </location>
</feature>
<dbReference type="VEuPathDB" id="FungiDB:F503_01079"/>
<feature type="region of interest" description="Disordered" evidence="1">
    <location>
        <begin position="234"/>
        <end position="299"/>
    </location>
</feature>
<keyword evidence="2" id="KW-0812">Transmembrane</keyword>
<feature type="transmembrane region" description="Helical" evidence="2">
    <location>
        <begin position="147"/>
        <end position="169"/>
    </location>
</feature>
<feature type="transmembrane region" description="Helical" evidence="2">
    <location>
        <begin position="115"/>
        <end position="135"/>
    </location>
</feature>
<dbReference type="AlphaFoldDB" id="S3C8N2"/>
<reference evidence="3 4" key="1">
    <citation type="journal article" date="2013" name="BMC Genomics">
        <title>The genome and transcriptome of the pine saprophyte Ophiostoma piceae, and a comparison with the bark beetle-associated pine pathogen Grosmannia clavigera.</title>
        <authorList>
            <person name="Haridas S."/>
            <person name="Wang Y."/>
            <person name="Lim L."/>
            <person name="Massoumi Alamouti S."/>
            <person name="Jackman S."/>
            <person name="Docking R."/>
            <person name="Robertson G."/>
            <person name="Birol I."/>
            <person name="Bohlmann J."/>
            <person name="Breuil C."/>
        </authorList>
    </citation>
    <scope>NUCLEOTIDE SEQUENCE [LARGE SCALE GENOMIC DNA]</scope>
    <source>
        <strain evidence="3 4">UAMH 11346</strain>
    </source>
</reference>
<dbReference type="EMBL" id="KE148149">
    <property type="protein sequence ID" value="EPE08296.1"/>
    <property type="molecule type" value="Genomic_DNA"/>
</dbReference>
<feature type="transmembrane region" description="Helical" evidence="2">
    <location>
        <begin position="189"/>
        <end position="210"/>
    </location>
</feature>
<dbReference type="eggNOG" id="ENOG502T6KU">
    <property type="taxonomic scope" value="Eukaryota"/>
</dbReference>
<feature type="compositionally biased region" description="Basic residues" evidence="1">
    <location>
        <begin position="260"/>
        <end position="270"/>
    </location>
</feature>
<dbReference type="Proteomes" id="UP000016923">
    <property type="component" value="Unassembled WGS sequence"/>
</dbReference>
<accession>S3C8N2</accession>
<proteinExistence type="predicted"/>
<sequence>MPRESVFDSTESVIGVLWDLAFSFFVARIAFFYSILAVAAVLASFAALTVGHAAGHAVLPSVFSSAQSRRLSAVNTLFREIRGKGATSAIGYVGEPALIHPTATAHVSTVSSGPVMTTVLVVSTVLSVAASCRLLMDYAKIPRHRGFRVAIGAVSALYISAAWLVAYLITTDANTNDARVPLLQRKTVLTVGATLVASVAAMPWLSMEVLERLDRRTQLLRQFGRKHRRAVDSIDRTSRASVSTSATESEDELAGANEKHKTRTYKKKTGNGRLLKEKPTKKRYDLRRNPKQTEKVDLI</sequence>
<evidence type="ECO:0000256" key="1">
    <source>
        <dbReference type="SAM" id="MobiDB-lite"/>
    </source>
</evidence>
<evidence type="ECO:0000256" key="2">
    <source>
        <dbReference type="SAM" id="Phobius"/>
    </source>
</evidence>
<keyword evidence="2" id="KW-0472">Membrane</keyword>
<keyword evidence="2" id="KW-1133">Transmembrane helix</keyword>
<evidence type="ECO:0000313" key="4">
    <source>
        <dbReference type="Proteomes" id="UP000016923"/>
    </source>
</evidence>
<name>S3C8N2_OPHP1</name>
<keyword evidence="4" id="KW-1185">Reference proteome</keyword>
<gene>
    <name evidence="3" type="ORF">F503_01079</name>
</gene>